<accession>A0A540NLM2</accession>
<protein>
    <submittedName>
        <fullName evidence="1">Uncharacterized protein</fullName>
    </submittedName>
</protein>
<dbReference type="AlphaFoldDB" id="A0A540NLM2"/>
<gene>
    <name evidence="1" type="ORF">C1H46_002552</name>
</gene>
<evidence type="ECO:0000313" key="2">
    <source>
        <dbReference type="Proteomes" id="UP000315295"/>
    </source>
</evidence>
<keyword evidence="2" id="KW-1185">Reference proteome</keyword>
<comment type="caution">
    <text evidence="1">The sequence shown here is derived from an EMBL/GenBank/DDBJ whole genome shotgun (WGS) entry which is preliminary data.</text>
</comment>
<evidence type="ECO:0000313" key="1">
    <source>
        <dbReference type="EMBL" id="TQE11918.1"/>
    </source>
</evidence>
<dbReference type="Proteomes" id="UP000315295">
    <property type="component" value="Unassembled WGS sequence"/>
</dbReference>
<sequence length="159" mass="17480">MHICTSILLQIPFVFPTPSDLVSPLRPSPHSHSFFPHHHLPTRPIPLIVPPYPTQWAGRAPSSTIFWPSPYAGSAVASSTRRFTNATPLLRPFSSCRDPILLSLSLSLKFQILHLTHCLSKTLKAIFSAAISSYLPSSGHQLGHGVLSASNFTAFLDFR</sequence>
<organism evidence="1 2">
    <name type="scientific">Malus baccata</name>
    <name type="common">Siberian crab apple</name>
    <name type="synonym">Pyrus baccata</name>
    <dbReference type="NCBI Taxonomy" id="106549"/>
    <lineage>
        <taxon>Eukaryota</taxon>
        <taxon>Viridiplantae</taxon>
        <taxon>Streptophyta</taxon>
        <taxon>Embryophyta</taxon>
        <taxon>Tracheophyta</taxon>
        <taxon>Spermatophyta</taxon>
        <taxon>Magnoliopsida</taxon>
        <taxon>eudicotyledons</taxon>
        <taxon>Gunneridae</taxon>
        <taxon>Pentapetalae</taxon>
        <taxon>rosids</taxon>
        <taxon>fabids</taxon>
        <taxon>Rosales</taxon>
        <taxon>Rosaceae</taxon>
        <taxon>Amygdaloideae</taxon>
        <taxon>Maleae</taxon>
        <taxon>Malus</taxon>
    </lineage>
</organism>
<proteinExistence type="predicted"/>
<name>A0A540NLM2_MALBA</name>
<reference evidence="1 2" key="1">
    <citation type="journal article" date="2019" name="G3 (Bethesda)">
        <title>Sequencing of a Wild Apple (Malus baccata) Genome Unravels the Differences Between Cultivated and Wild Apple Species Regarding Disease Resistance and Cold Tolerance.</title>
        <authorList>
            <person name="Chen X."/>
        </authorList>
    </citation>
    <scope>NUCLEOTIDE SEQUENCE [LARGE SCALE GENOMIC DNA]</scope>
    <source>
        <strain evidence="2">cv. Shandingzi</strain>
        <tissue evidence="1">Leaves</tissue>
    </source>
</reference>
<dbReference type="EMBL" id="VIEB01000025">
    <property type="protein sequence ID" value="TQE11918.1"/>
    <property type="molecule type" value="Genomic_DNA"/>
</dbReference>